<dbReference type="Proteomes" id="UP000075288">
    <property type="component" value="Unassembled WGS sequence"/>
</dbReference>
<dbReference type="EMBL" id="LQYG01000107">
    <property type="protein sequence ID" value="KYC59660.1"/>
    <property type="molecule type" value="Genomic_DNA"/>
</dbReference>
<comment type="caution">
    <text evidence="2">The sequence shown here is derived from an EMBL/GenBank/DDBJ whole genome shotgun (WGS) entry which is preliminary data.</text>
</comment>
<dbReference type="AlphaFoldDB" id="A0A150K5N8"/>
<sequence>MLTASRRFLPSFSTGLFCAAKAAWLKGINTNYDGNLSASLDNKNSHL</sequence>
<organism evidence="2 4">
    <name type="scientific">Heyndrickxia coagulans</name>
    <name type="common">Weizmannia coagulans</name>
    <dbReference type="NCBI Taxonomy" id="1398"/>
    <lineage>
        <taxon>Bacteria</taxon>
        <taxon>Bacillati</taxon>
        <taxon>Bacillota</taxon>
        <taxon>Bacilli</taxon>
        <taxon>Bacillales</taxon>
        <taxon>Bacillaceae</taxon>
        <taxon>Heyndrickxia</taxon>
    </lineage>
</organism>
<proteinExistence type="predicted"/>
<gene>
    <name evidence="1" type="ORF">B4098_0034</name>
    <name evidence="2" type="ORF">B4099_3623</name>
</gene>
<evidence type="ECO:0000313" key="2">
    <source>
        <dbReference type="EMBL" id="KYC64254.1"/>
    </source>
</evidence>
<dbReference type="Proteomes" id="UP000075304">
    <property type="component" value="Unassembled WGS sequence"/>
</dbReference>
<evidence type="ECO:0000313" key="3">
    <source>
        <dbReference type="Proteomes" id="UP000075288"/>
    </source>
</evidence>
<protein>
    <submittedName>
        <fullName evidence="2">Uncharacterized protein</fullName>
    </submittedName>
</protein>
<reference evidence="3 4" key="1">
    <citation type="submission" date="2016-01" db="EMBL/GenBank/DDBJ databases">
        <title>Genome Sequences of Twelve Sporeforming Bacillus Species Isolated from Foods.</title>
        <authorList>
            <person name="Berendsen E.M."/>
            <person name="Wells-Bennik M.H."/>
            <person name="Krawcyk A.O."/>
            <person name="De Jong A."/>
            <person name="Holsappel S."/>
            <person name="Eijlander R.T."/>
            <person name="Kuipers O.P."/>
        </authorList>
    </citation>
    <scope>NUCLEOTIDE SEQUENCE [LARGE SCALE GENOMIC DNA]</scope>
    <source>
        <strain evidence="1 3">B4098</strain>
        <strain evidence="2 4">B4099</strain>
    </source>
</reference>
<evidence type="ECO:0000313" key="4">
    <source>
        <dbReference type="Proteomes" id="UP000075304"/>
    </source>
</evidence>
<dbReference type="PATRIC" id="fig|1398.25.peg.664"/>
<dbReference type="EMBL" id="LQYI01000102">
    <property type="protein sequence ID" value="KYC64254.1"/>
    <property type="molecule type" value="Genomic_DNA"/>
</dbReference>
<accession>A0A150K5N8</accession>
<evidence type="ECO:0000313" key="1">
    <source>
        <dbReference type="EMBL" id="KYC59660.1"/>
    </source>
</evidence>
<name>A0A150K5N8_HEYCO</name>